<keyword evidence="4" id="KW-1185">Reference proteome</keyword>
<reference evidence="3 4" key="1">
    <citation type="journal article" date="2020" name="Microorganisms">
        <title>Osmotic Adaptation and Compatible Solute Biosynthesis of Phototrophic Bacteria as Revealed from Genome Analyses.</title>
        <authorList>
            <person name="Imhoff J.F."/>
            <person name="Rahn T."/>
            <person name="Kunzel S."/>
            <person name="Keller A."/>
            <person name="Neulinger S.C."/>
        </authorList>
    </citation>
    <scope>NUCLEOTIDE SEQUENCE [LARGE SCALE GENOMIC DNA]</scope>
    <source>
        <strain evidence="3 4">DSM 25653</strain>
    </source>
</reference>
<dbReference type="InterPro" id="IPR035093">
    <property type="entry name" value="RelE/ParE_toxin_dom_sf"/>
</dbReference>
<gene>
    <name evidence="3" type="ORF">CKO42_01800</name>
</gene>
<protein>
    <recommendedName>
        <fullName evidence="5">Type II toxin-antitoxin system RelE/ParE family toxin</fullName>
    </recommendedName>
</protein>
<proteinExistence type="inferred from homology"/>
<keyword evidence="2" id="KW-1277">Toxin-antitoxin system</keyword>
<evidence type="ECO:0000256" key="1">
    <source>
        <dbReference type="ARBA" id="ARBA00006226"/>
    </source>
</evidence>
<name>A0A9X0W553_9GAMM</name>
<dbReference type="Gene3D" id="3.30.2310.20">
    <property type="entry name" value="RelE-like"/>
    <property type="match status" value="1"/>
</dbReference>
<dbReference type="InterPro" id="IPR007712">
    <property type="entry name" value="RelE/ParE_toxin"/>
</dbReference>
<evidence type="ECO:0000256" key="2">
    <source>
        <dbReference type="ARBA" id="ARBA00022649"/>
    </source>
</evidence>
<evidence type="ECO:0000313" key="3">
    <source>
        <dbReference type="EMBL" id="MBK1617202.1"/>
    </source>
</evidence>
<sequence>MARKLRWTRRALRRLDEIAAYIAQDNPTRATSFVRELREKVDLLAEHPLGKSGRIYGTRELVLHRHYIAVYRVKGDEVQILTLLHTAQRVPPLPGGSAS</sequence>
<comment type="similarity">
    <text evidence="1">Belongs to the RelE toxin family.</text>
</comment>
<dbReference type="Pfam" id="PF05016">
    <property type="entry name" value="ParE_toxin"/>
    <property type="match status" value="1"/>
</dbReference>
<comment type="caution">
    <text evidence="3">The sequence shown here is derived from an EMBL/GenBank/DDBJ whole genome shotgun (WGS) entry which is preliminary data.</text>
</comment>
<dbReference type="PANTHER" id="PTHR33755">
    <property type="entry name" value="TOXIN PARE1-RELATED"/>
    <property type="match status" value="1"/>
</dbReference>
<dbReference type="AlphaFoldDB" id="A0A9X0W553"/>
<evidence type="ECO:0008006" key="5">
    <source>
        <dbReference type="Google" id="ProtNLM"/>
    </source>
</evidence>
<dbReference type="PANTHER" id="PTHR33755:SF6">
    <property type="entry name" value="PLASMID STABILIZATION SYSTEM PROTEIN"/>
    <property type="match status" value="1"/>
</dbReference>
<evidence type="ECO:0000313" key="4">
    <source>
        <dbReference type="Proteomes" id="UP001138768"/>
    </source>
</evidence>
<dbReference type="EMBL" id="NRRY01000002">
    <property type="protein sequence ID" value="MBK1617202.1"/>
    <property type="molecule type" value="Genomic_DNA"/>
</dbReference>
<dbReference type="NCBIfam" id="TIGR02385">
    <property type="entry name" value="RelE_StbE"/>
    <property type="match status" value="1"/>
</dbReference>
<dbReference type="RefSeq" id="WP_200237537.1">
    <property type="nucleotide sequence ID" value="NZ_NRRY01000002.1"/>
</dbReference>
<dbReference type="Proteomes" id="UP001138768">
    <property type="component" value="Unassembled WGS sequence"/>
</dbReference>
<dbReference type="InterPro" id="IPR051803">
    <property type="entry name" value="TA_system_RelE-like_toxin"/>
</dbReference>
<organism evidence="3 4">
    <name type="scientific">Lamprobacter modestohalophilus</name>
    <dbReference type="NCBI Taxonomy" id="1064514"/>
    <lineage>
        <taxon>Bacteria</taxon>
        <taxon>Pseudomonadati</taxon>
        <taxon>Pseudomonadota</taxon>
        <taxon>Gammaproteobacteria</taxon>
        <taxon>Chromatiales</taxon>
        <taxon>Chromatiaceae</taxon>
        <taxon>Lamprobacter</taxon>
    </lineage>
</organism>
<accession>A0A9X0W553</accession>